<evidence type="ECO:0000313" key="7">
    <source>
        <dbReference type="EMBL" id="ERJ05956.1"/>
    </source>
</evidence>
<organism evidence="7 8">
    <name type="scientific">Halorhabdus tiamatea SARL4B</name>
    <dbReference type="NCBI Taxonomy" id="1033806"/>
    <lineage>
        <taxon>Archaea</taxon>
        <taxon>Methanobacteriati</taxon>
        <taxon>Methanobacteriota</taxon>
        <taxon>Stenosarchaea group</taxon>
        <taxon>Halobacteria</taxon>
        <taxon>Halobacteriales</taxon>
        <taxon>Haloarculaceae</taxon>
        <taxon>Halorhabdus</taxon>
    </lineage>
</organism>
<dbReference type="Gene3D" id="1.10.3720.10">
    <property type="entry name" value="MetI-like"/>
    <property type="match status" value="1"/>
</dbReference>
<evidence type="ECO:0000256" key="4">
    <source>
        <dbReference type="ARBA" id="ARBA00023136"/>
    </source>
</evidence>
<gene>
    <name evidence="7" type="ORF">HLRTI_001984</name>
</gene>
<feature type="domain" description="ABC transmembrane type-1" evidence="6">
    <location>
        <begin position="108"/>
        <end position="320"/>
    </location>
</feature>
<comment type="subcellular location">
    <subcellularLocation>
        <location evidence="5">Cell membrane</location>
        <topology evidence="5">Multi-pass membrane protein</topology>
    </subcellularLocation>
    <subcellularLocation>
        <location evidence="1">Membrane</location>
        <topology evidence="1">Multi-pass membrane protein</topology>
    </subcellularLocation>
</comment>
<sequence>MGYYINRIAQAVITLIAGTFVTYALYRIMPGSPLDSIIASLVQQRTGQGQPPDPQKIARQAEQMTGINPDSGVIEGFIGYISDIVLHQDFGQSIYYNTDVFDILFRAMPWSVFISVYGLLLGYTATIVIGAVMAWYEGTRIDSGLVAYVLTMNSIPYYVIAVVMLVFLGYQWELLPTGGRYPSDATPGFNIKFMVGLLQHGAMPILSSFVVGFASGSLNMRGNAVRIMGSDFIRSAKIRGISVNRILSRYLTRNAILPIYTGMMLGIARLFSSNVITEQIFQYIGLGYYTFEALTNQDYPLMMGAFLFFTFITILGILFADLTYGLIDPRAGTGATRESF</sequence>
<evidence type="ECO:0000259" key="6">
    <source>
        <dbReference type="PROSITE" id="PS50928"/>
    </source>
</evidence>
<protein>
    <submittedName>
        <fullName evidence="7">ABC transporter permease protein</fullName>
    </submittedName>
</protein>
<reference evidence="7 8" key="2">
    <citation type="journal article" date="2013" name="PLoS ONE">
        <title>INDIGO - INtegrated Data Warehouse of MIcrobial GenOmes with Examples from the Red Sea Extremophiles.</title>
        <authorList>
            <person name="Alam I."/>
            <person name="Antunes A."/>
            <person name="Kamau A.A."/>
            <person name="Ba Alawi W."/>
            <person name="Kalkatawi M."/>
            <person name="Stingl U."/>
            <person name="Bajic V.B."/>
        </authorList>
    </citation>
    <scope>NUCLEOTIDE SEQUENCE [LARGE SCALE GENOMIC DNA]</scope>
    <source>
        <strain evidence="7 8">SARL4B</strain>
    </source>
</reference>
<dbReference type="Pfam" id="PF00528">
    <property type="entry name" value="BPD_transp_1"/>
    <property type="match status" value="1"/>
</dbReference>
<dbReference type="STRING" id="1033806.HTIA_1891"/>
<keyword evidence="3 5" id="KW-1133">Transmembrane helix</keyword>
<dbReference type="SUPFAM" id="SSF161098">
    <property type="entry name" value="MetI-like"/>
    <property type="match status" value="1"/>
</dbReference>
<feature type="transmembrane region" description="Helical" evidence="5">
    <location>
        <begin position="197"/>
        <end position="218"/>
    </location>
</feature>
<comment type="similarity">
    <text evidence="5">Belongs to the binding-protein-dependent transport system permease family.</text>
</comment>
<dbReference type="GO" id="GO:0055085">
    <property type="term" value="P:transmembrane transport"/>
    <property type="evidence" value="ECO:0007669"/>
    <property type="project" value="InterPro"/>
</dbReference>
<dbReference type="PANTHER" id="PTHR43376:SF1">
    <property type="entry name" value="OLIGOPEPTIDE TRANSPORT SYSTEM PERMEASE PROTEIN"/>
    <property type="match status" value="1"/>
</dbReference>
<feature type="transmembrane region" description="Helical" evidence="5">
    <location>
        <begin position="145"/>
        <end position="170"/>
    </location>
</feature>
<dbReference type="InterPro" id="IPR035906">
    <property type="entry name" value="MetI-like_sf"/>
</dbReference>
<feature type="transmembrane region" description="Helical" evidence="5">
    <location>
        <begin position="110"/>
        <end position="133"/>
    </location>
</feature>
<dbReference type="InterPro" id="IPR000515">
    <property type="entry name" value="MetI-like"/>
</dbReference>
<feature type="transmembrane region" description="Helical" evidence="5">
    <location>
        <begin position="255"/>
        <end position="272"/>
    </location>
</feature>
<comment type="caution">
    <text evidence="7">The sequence shown here is derived from an EMBL/GenBank/DDBJ whole genome shotgun (WGS) entry which is preliminary data.</text>
</comment>
<dbReference type="eggNOG" id="arCOG00751">
    <property type="taxonomic scope" value="Archaea"/>
</dbReference>
<dbReference type="PANTHER" id="PTHR43376">
    <property type="entry name" value="OLIGOPEPTIDE TRANSPORT SYSTEM PERMEASE PROTEIN"/>
    <property type="match status" value="1"/>
</dbReference>
<evidence type="ECO:0000256" key="3">
    <source>
        <dbReference type="ARBA" id="ARBA00022989"/>
    </source>
</evidence>
<proteinExistence type="inferred from homology"/>
<evidence type="ECO:0000256" key="5">
    <source>
        <dbReference type="RuleBase" id="RU363032"/>
    </source>
</evidence>
<dbReference type="OrthoDB" id="44105at2157"/>
<keyword evidence="4 5" id="KW-0472">Membrane</keyword>
<feature type="transmembrane region" description="Helical" evidence="5">
    <location>
        <begin position="299"/>
        <end position="320"/>
    </location>
</feature>
<dbReference type="GeneID" id="23799549"/>
<evidence type="ECO:0000313" key="8">
    <source>
        <dbReference type="Proteomes" id="UP000003861"/>
    </source>
</evidence>
<keyword evidence="5" id="KW-0813">Transport</keyword>
<accession>U2E1U7</accession>
<name>U2E1U7_9EURY</name>
<dbReference type="Proteomes" id="UP000003861">
    <property type="component" value="Unassembled WGS sequence"/>
</dbReference>
<dbReference type="EMBL" id="AFNT02000022">
    <property type="protein sequence ID" value="ERJ05956.1"/>
    <property type="molecule type" value="Genomic_DNA"/>
</dbReference>
<dbReference type="RefSeq" id="WP_008526432.1">
    <property type="nucleotide sequence ID" value="NC_021921.1"/>
</dbReference>
<dbReference type="PROSITE" id="PS50928">
    <property type="entry name" value="ABC_TM1"/>
    <property type="match status" value="1"/>
</dbReference>
<dbReference type="GO" id="GO:0005886">
    <property type="term" value="C:plasma membrane"/>
    <property type="evidence" value="ECO:0007669"/>
    <property type="project" value="UniProtKB-SubCell"/>
</dbReference>
<feature type="transmembrane region" description="Helical" evidence="5">
    <location>
        <begin position="7"/>
        <end position="26"/>
    </location>
</feature>
<reference evidence="7 8" key="1">
    <citation type="journal article" date="2011" name="J. Bacteriol.">
        <title>Genome sequence of Halorhabdus tiamatea, the first archaeon isolated from a deep-sea anoxic brine lake.</title>
        <authorList>
            <person name="Antunes A."/>
            <person name="Alam I."/>
            <person name="Bajic V.B."/>
            <person name="Stingl U."/>
        </authorList>
    </citation>
    <scope>NUCLEOTIDE SEQUENCE [LARGE SCALE GENOMIC DNA]</scope>
    <source>
        <strain evidence="7 8">SARL4B</strain>
    </source>
</reference>
<evidence type="ECO:0000256" key="1">
    <source>
        <dbReference type="ARBA" id="ARBA00004141"/>
    </source>
</evidence>
<keyword evidence="2 5" id="KW-0812">Transmembrane</keyword>
<dbReference type="PATRIC" id="fig|1033806.13.peg.1738"/>
<dbReference type="AlphaFoldDB" id="U2E1U7"/>
<evidence type="ECO:0000256" key="2">
    <source>
        <dbReference type="ARBA" id="ARBA00022692"/>
    </source>
</evidence>